<dbReference type="Gene3D" id="3.30.420.80">
    <property type="entry name" value="Ribosomal protein S11"/>
    <property type="match status" value="1"/>
</dbReference>
<evidence type="ECO:0000313" key="6">
    <source>
        <dbReference type="EMBL" id="KNC74098.1"/>
    </source>
</evidence>
<dbReference type="InterPro" id="IPR005484">
    <property type="entry name" value="Ribosomal_uL18_bac/plant/anim"/>
</dbReference>
<name>A0A0L0FDI2_9EUKA</name>
<dbReference type="Proteomes" id="UP000054560">
    <property type="component" value="Unassembled WGS sequence"/>
</dbReference>
<dbReference type="AlphaFoldDB" id="A0A0L0FDI2"/>
<dbReference type="GO" id="GO:0005840">
    <property type="term" value="C:ribosome"/>
    <property type="evidence" value="ECO:0007669"/>
    <property type="project" value="UniProtKB-KW"/>
</dbReference>
<sequence>MRYSCTKSGEVFVDFSKAHVLGRLGYHTEEIIIVAETTDRIFQQLYSTRNVSASSHVGRLLGTRLQYAGITNVQLDLQGKKYHGKTKAFVDGIHEMGIITTENTKKIAAIHKLADKAK</sequence>
<keyword evidence="3 6" id="KW-0689">Ribosomal protein</keyword>
<dbReference type="SUPFAM" id="SSF53137">
    <property type="entry name" value="Translational machinery components"/>
    <property type="match status" value="1"/>
</dbReference>
<evidence type="ECO:0000313" key="7">
    <source>
        <dbReference type="Proteomes" id="UP000054560"/>
    </source>
</evidence>
<dbReference type="InterPro" id="IPR057268">
    <property type="entry name" value="Ribosomal_L18"/>
</dbReference>
<proteinExistence type="inferred from homology"/>
<evidence type="ECO:0000256" key="4">
    <source>
        <dbReference type="ARBA" id="ARBA00023128"/>
    </source>
</evidence>
<dbReference type="CDD" id="cd00432">
    <property type="entry name" value="Ribosomal_L18_L5e"/>
    <property type="match status" value="1"/>
</dbReference>
<dbReference type="GO" id="GO:0003735">
    <property type="term" value="F:structural constituent of ribosome"/>
    <property type="evidence" value="ECO:0007669"/>
    <property type="project" value="InterPro"/>
</dbReference>
<comment type="subcellular location">
    <subcellularLocation>
        <location evidence="1">Mitochondrion</location>
    </subcellularLocation>
</comment>
<dbReference type="EMBL" id="KQ244768">
    <property type="protein sequence ID" value="KNC74098.1"/>
    <property type="molecule type" value="Genomic_DNA"/>
</dbReference>
<dbReference type="GO" id="GO:0008097">
    <property type="term" value="F:5S rRNA binding"/>
    <property type="evidence" value="ECO:0007669"/>
    <property type="project" value="TreeGrafter"/>
</dbReference>
<dbReference type="GO" id="GO:1990904">
    <property type="term" value="C:ribonucleoprotein complex"/>
    <property type="evidence" value="ECO:0007669"/>
    <property type="project" value="UniProtKB-KW"/>
</dbReference>
<gene>
    <name evidence="6" type="ORF">SARC_13346</name>
</gene>
<evidence type="ECO:0000256" key="1">
    <source>
        <dbReference type="ARBA" id="ARBA00004173"/>
    </source>
</evidence>
<evidence type="ECO:0000256" key="5">
    <source>
        <dbReference type="ARBA" id="ARBA00023274"/>
    </source>
</evidence>
<dbReference type="GO" id="GO:0005739">
    <property type="term" value="C:mitochondrion"/>
    <property type="evidence" value="ECO:0007669"/>
    <property type="project" value="UniProtKB-SubCell"/>
</dbReference>
<dbReference type="OrthoDB" id="1932324at2759"/>
<reference evidence="6 7" key="1">
    <citation type="submission" date="2011-02" db="EMBL/GenBank/DDBJ databases">
        <title>The Genome Sequence of Sphaeroforma arctica JP610.</title>
        <authorList>
            <consortium name="The Broad Institute Genome Sequencing Platform"/>
            <person name="Russ C."/>
            <person name="Cuomo C."/>
            <person name="Young S.K."/>
            <person name="Zeng Q."/>
            <person name="Gargeya S."/>
            <person name="Alvarado L."/>
            <person name="Berlin A."/>
            <person name="Chapman S.B."/>
            <person name="Chen Z."/>
            <person name="Freedman E."/>
            <person name="Gellesch M."/>
            <person name="Goldberg J."/>
            <person name="Griggs A."/>
            <person name="Gujja S."/>
            <person name="Heilman E."/>
            <person name="Heiman D."/>
            <person name="Howarth C."/>
            <person name="Mehta T."/>
            <person name="Neiman D."/>
            <person name="Pearson M."/>
            <person name="Roberts A."/>
            <person name="Saif S."/>
            <person name="Shea T."/>
            <person name="Shenoy N."/>
            <person name="Sisk P."/>
            <person name="Stolte C."/>
            <person name="Sykes S."/>
            <person name="White J."/>
            <person name="Yandava C."/>
            <person name="Burger G."/>
            <person name="Gray M.W."/>
            <person name="Holland P.W.H."/>
            <person name="King N."/>
            <person name="Lang F.B.F."/>
            <person name="Roger A.J."/>
            <person name="Ruiz-Trillo I."/>
            <person name="Haas B."/>
            <person name="Nusbaum C."/>
            <person name="Birren B."/>
        </authorList>
    </citation>
    <scope>NUCLEOTIDE SEQUENCE [LARGE SCALE GENOMIC DNA]</scope>
    <source>
        <strain evidence="6 7">JP610</strain>
    </source>
</reference>
<evidence type="ECO:0000256" key="3">
    <source>
        <dbReference type="ARBA" id="ARBA00022980"/>
    </source>
</evidence>
<keyword evidence="4" id="KW-0496">Mitochondrion</keyword>
<evidence type="ECO:0000256" key="2">
    <source>
        <dbReference type="ARBA" id="ARBA00007116"/>
    </source>
</evidence>
<accession>A0A0L0FDI2</accession>
<dbReference type="RefSeq" id="XP_014148000.1">
    <property type="nucleotide sequence ID" value="XM_014292525.1"/>
</dbReference>
<protein>
    <submittedName>
        <fullName evidence="6">50S ribosomal protein L18p/L5e</fullName>
    </submittedName>
</protein>
<keyword evidence="7" id="KW-1185">Reference proteome</keyword>
<dbReference type="PANTHER" id="PTHR12899:SF6">
    <property type="entry name" value="OS01G0256600 PROTEIN"/>
    <property type="match status" value="1"/>
</dbReference>
<dbReference type="InterPro" id="IPR036967">
    <property type="entry name" value="Ribosomal_uS11_sf"/>
</dbReference>
<dbReference type="GeneID" id="25913850"/>
<organism evidence="6 7">
    <name type="scientific">Sphaeroforma arctica JP610</name>
    <dbReference type="NCBI Taxonomy" id="667725"/>
    <lineage>
        <taxon>Eukaryota</taxon>
        <taxon>Ichthyosporea</taxon>
        <taxon>Ichthyophonida</taxon>
        <taxon>Sphaeroforma</taxon>
    </lineage>
</organism>
<dbReference type="GO" id="GO:0006412">
    <property type="term" value="P:translation"/>
    <property type="evidence" value="ECO:0007669"/>
    <property type="project" value="InterPro"/>
</dbReference>
<dbReference type="PANTHER" id="PTHR12899">
    <property type="entry name" value="39S RIBOSOMAL PROTEIN L18, MITOCHONDRIAL"/>
    <property type="match status" value="1"/>
</dbReference>
<keyword evidence="5" id="KW-0687">Ribonucleoprotein</keyword>
<comment type="similarity">
    <text evidence="2">Belongs to the universal ribosomal protein uL18 family.</text>
</comment>
<dbReference type="Pfam" id="PF00861">
    <property type="entry name" value="Ribosomal_L18p"/>
    <property type="match status" value="1"/>
</dbReference>